<organism evidence="1 2">
    <name type="scientific">Pseudomonas typographi</name>
    <dbReference type="NCBI Taxonomy" id="2715964"/>
    <lineage>
        <taxon>Bacteria</taxon>
        <taxon>Pseudomonadati</taxon>
        <taxon>Pseudomonadota</taxon>
        <taxon>Gammaproteobacteria</taxon>
        <taxon>Pseudomonadales</taxon>
        <taxon>Pseudomonadaceae</taxon>
        <taxon>Pseudomonas</taxon>
    </lineage>
</organism>
<evidence type="ECO:0000313" key="2">
    <source>
        <dbReference type="Proteomes" id="UP000805841"/>
    </source>
</evidence>
<reference evidence="1 2" key="1">
    <citation type="journal article" date="2020" name="Insects">
        <title>Bacteria Belonging to Pseudomonas typographi sp. nov. from the Bark Beetle Ips typographus Have Genomic Potential to Aid in the Host Ecology.</title>
        <authorList>
            <person name="Peral-Aranega E."/>
            <person name="Saati-Santamaria Z."/>
            <person name="Kolarik M."/>
            <person name="Rivas R."/>
            <person name="Garcia-Fraile P."/>
        </authorList>
    </citation>
    <scope>NUCLEOTIDE SEQUENCE [LARGE SCALE GENOMIC DNA]</scope>
    <source>
        <strain evidence="1 2">CA3A</strain>
    </source>
</reference>
<evidence type="ECO:0000313" key="1">
    <source>
        <dbReference type="EMBL" id="MBD1602573.1"/>
    </source>
</evidence>
<feature type="non-terminal residue" evidence="1">
    <location>
        <position position="1"/>
    </location>
</feature>
<name>A0ABR7ZB96_9PSED</name>
<dbReference type="Proteomes" id="UP000805841">
    <property type="component" value="Unassembled WGS sequence"/>
</dbReference>
<protein>
    <submittedName>
        <fullName evidence="1">Uncharacterized protein</fullName>
    </submittedName>
</protein>
<keyword evidence="2" id="KW-1185">Reference proteome</keyword>
<gene>
    <name evidence="1" type="ORF">HAQ05_28320</name>
</gene>
<accession>A0ABR7ZB96</accession>
<comment type="caution">
    <text evidence="1">The sequence shown here is derived from an EMBL/GenBank/DDBJ whole genome shotgun (WGS) entry which is preliminary data.</text>
</comment>
<feature type="non-terminal residue" evidence="1">
    <location>
        <position position="85"/>
    </location>
</feature>
<dbReference type="EMBL" id="JAAOCA010000169">
    <property type="protein sequence ID" value="MBD1602573.1"/>
    <property type="molecule type" value="Genomic_DNA"/>
</dbReference>
<proteinExistence type="predicted"/>
<sequence length="85" mass="8951">RRRTDSIGAAVVVSGNAQALVMTIGGVTASAKVFSMGDYITVAGEMFEVIDDATSDGQGQVVVNLNKRIRKTLVAGTAVEYQNPY</sequence>